<dbReference type="InterPro" id="IPR003374">
    <property type="entry name" value="ApbE-like_sf"/>
</dbReference>
<organism evidence="11 12">
    <name type="scientific">Gordonia rubripertincta</name>
    <name type="common">Rhodococcus corallinus</name>
    <dbReference type="NCBI Taxonomy" id="36822"/>
    <lineage>
        <taxon>Bacteria</taxon>
        <taxon>Bacillati</taxon>
        <taxon>Actinomycetota</taxon>
        <taxon>Actinomycetes</taxon>
        <taxon>Mycobacteriales</taxon>
        <taxon>Gordoniaceae</taxon>
        <taxon>Gordonia</taxon>
    </lineage>
</organism>
<evidence type="ECO:0000256" key="9">
    <source>
        <dbReference type="ARBA" id="ARBA00031306"/>
    </source>
</evidence>
<dbReference type="PANTHER" id="PTHR30040:SF2">
    <property type="entry name" value="FAD:PROTEIN FMN TRANSFERASE"/>
    <property type="match status" value="1"/>
</dbReference>
<proteinExistence type="predicted"/>
<accession>A0ABT4MZF7</accession>
<keyword evidence="4" id="KW-0285">Flavoprotein</keyword>
<dbReference type="InterPro" id="IPR024932">
    <property type="entry name" value="ApbE"/>
</dbReference>
<evidence type="ECO:0000313" key="11">
    <source>
        <dbReference type="EMBL" id="MCZ4552392.1"/>
    </source>
</evidence>
<evidence type="ECO:0000256" key="3">
    <source>
        <dbReference type="ARBA" id="ARBA00016337"/>
    </source>
</evidence>
<evidence type="ECO:0000256" key="1">
    <source>
        <dbReference type="ARBA" id="ARBA00001946"/>
    </source>
</evidence>
<gene>
    <name evidence="11" type="ORF">O4213_20540</name>
</gene>
<dbReference type="Proteomes" id="UP001067235">
    <property type="component" value="Unassembled WGS sequence"/>
</dbReference>
<evidence type="ECO:0000256" key="6">
    <source>
        <dbReference type="ARBA" id="ARBA00022723"/>
    </source>
</evidence>
<evidence type="ECO:0000256" key="5">
    <source>
        <dbReference type="ARBA" id="ARBA00022679"/>
    </source>
</evidence>
<keyword evidence="12" id="KW-1185">Reference proteome</keyword>
<name>A0ABT4MZF7_GORRU</name>
<protein>
    <recommendedName>
        <fullName evidence="3">FAD:protein FMN transferase</fullName>
        <ecNumber evidence="2">2.7.1.180</ecNumber>
    </recommendedName>
    <alternativeName>
        <fullName evidence="9">Flavin transferase</fullName>
    </alternativeName>
</protein>
<evidence type="ECO:0000256" key="4">
    <source>
        <dbReference type="ARBA" id="ARBA00022630"/>
    </source>
</evidence>
<evidence type="ECO:0000256" key="2">
    <source>
        <dbReference type="ARBA" id="ARBA00011955"/>
    </source>
</evidence>
<comment type="caution">
    <text evidence="11">The sequence shown here is derived from an EMBL/GenBank/DDBJ whole genome shotgun (WGS) entry which is preliminary data.</text>
</comment>
<reference evidence="11" key="1">
    <citation type="submission" date="2022-12" db="EMBL/GenBank/DDBJ databases">
        <authorList>
            <person name="Krivoruchko A.V."/>
            <person name="Elkin A."/>
        </authorList>
    </citation>
    <scope>NUCLEOTIDE SEQUENCE</scope>
    <source>
        <strain evidence="11">IEGM 1388</strain>
    </source>
</reference>
<dbReference type="GO" id="GO:0016740">
    <property type="term" value="F:transferase activity"/>
    <property type="evidence" value="ECO:0007669"/>
    <property type="project" value="UniProtKB-KW"/>
</dbReference>
<comment type="cofactor">
    <cofactor evidence="1">
        <name>Mg(2+)</name>
        <dbReference type="ChEBI" id="CHEBI:18420"/>
    </cofactor>
</comment>
<dbReference type="PANTHER" id="PTHR30040">
    <property type="entry name" value="THIAMINE BIOSYNTHESIS LIPOPROTEIN APBE"/>
    <property type="match status" value="1"/>
</dbReference>
<dbReference type="EC" id="2.7.1.180" evidence="2"/>
<dbReference type="Gene3D" id="3.10.520.10">
    <property type="entry name" value="ApbE-like domains"/>
    <property type="match status" value="1"/>
</dbReference>
<dbReference type="Pfam" id="PF02424">
    <property type="entry name" value="ApbE"/>
    <property type="match status" value="1"/>
</dbReference>
<evidence type="ECO:0000256" key="10">
    <source>
        <dbReference type="ARBA" id="ARBA00048540"/>
    </source>
</evidence>
<evidence type="ECO:0000256" key="7">
    <source>
        <dbReference type="ARBA" id="ARBA00022827"/>
    </source>
</evidence>
<comment type="catalytic activity">
    <reaction evidence="10">
        <text>L-threonyl-[protein] + FAD = FMN-L-threonyl-[protein] + AMP + H(+)</text>
        <dbReference type="Rhea" id="RHEA:36847"/>
        <dbReference type="Rhea" id="RHEA-COMP:11060"/>
        <dbReference type="Rhea" id="RHEA-COMP:11061"/>
        <dbReference type="ChEBI" id="CHEBI:15378"/>
        <dbReference type="ChEBI" id="CHEBI:30013"/>
        <dbReference type="ChEBI" id="CHEBI:57692"/>
        <dbReference type="ChEBI" id="CHEBI:74257"/>
        <dbReference type="ChEBI" id="CHEBI:456215"/>
        <dbReference type="EC" id="2.7.1.180"/>
    </reaction>
</comment>
<keyword evidence="7" id="KW-0274">FAD</keyword>
<keyword evidence="5 11" id="KW-0808">Transferase</keyword>
<evidence type="ECO:0000313" key="12">
    <source>
        <dbReference type="Proteomes" id="UP001067235"/>
    </source>
</evidence>
<sequence>MISGSTAVSVWEFSALGTAWDITVPTPLSEALRAQIAVELARIDQVWSRFRSDSVVAEIARTAGEYPIAESDQPMLDLHRRLYEVTNGLVTPLVGQTLDDAGYGAGYALRPADTVAEVPAWDDVIAGWQGTLRTSRPALIDVGASGKGFAVDQVSKIIAEAGFDEYLVNGSGDIRAGAAPHRIALEHPTDPTKAIGTVMIENNAICGSAGNRRAWADWHHIVDPRSSRPTREVLATWVIADDTMTADGLSTALFFSSPQKLLRDYRFDYVVVRANGSVEHSHARDLELFL</sequence>
<keyword evidence="8" id="KW-0460">Magnesium</keyword>
<dbReference type="EMBL" id="JAPWIE010000006">
    <property type="protein sequence ID" value="MCZ4552392.1"/>
    <property type="molecule type" value="Genomic_DNA"/>
</dbReference>
<evidence type="ECO:0000256" key="8">
    <source>
        <dbReference type="ARBA" id="ARBA00022842"/>
    </source>
</evidence>
<keyword evidence="6" id="KW-0479">Metal-binding</keyword>
<dbReference type="SUPFAM" id="SSF143631">
    <property type="entry name" value="ApbE-like"/>
    <property type="match status" value="1"/>
</dbReference>